<dbReference type="Proteomes" id="UP000199448">
    <property type="component" value="Unassembled WGS sequence"/>
</dbReference>
<protein>
    <submittedName>
        <fullName evidence="1">Uncharacterized protein</fullName>
    </submittedName>
</protein>
<reference evidence="1 2" key="1">
    <citation type="submission" date="2016-10" db="EMBL/GenBank/DDBJ databases">
        <authorList>
            <person name="de Groot N.N."/>
        </authorList>
    </citation>
    <scope>NUCLEOTIDE SEQUENCE [LARGE SCALE GENOMIC DNA]</scope>
    <source>
        <strain evidence="1 2">DSM 23553</strain>
    </source>
</reference>
<sequence length="96" mass="10985">MKSIAYILSIVFLSFVAGPTIISIIDDSVDVSFAFTANEEENSSKNQVNFEYIIEKAFSNHASIEYLRTHQKTTYSYKEDYHKVYLEVTSPPPKHS</sequence>
<keyword evidence="2" id="KW-1185">Reference proteome</keyword>
<name>A0A1H5J239_9FLAO</name>
<organism evidence="1 2">
    <name type="scientific">Salinimicrobium catena</name>
    <dbReference type="NCBI Taxonomy" id="390640"/>
    <lineage>
        <taxon>Bacteria</taxon>
        <taxon>Pseudomonadati</taxon>
        <taxon>Bacteroidota</taxon>
        <taxon>Flavobacteriia</taxon>
        <taxon>Flavobacteriales</taxon>
        <taxon>Flavobacteriaceae</taxon>
        <taxon>Salinimicrobium</taxon>
    </lineage>
</organism>
<proteinExistence type="predicted"/>
<dbReference type="STRING" id="390640.SAMN04488034_101601"/>
<dbReference type="AlphaFoldDB" id="A0A1H5J239"/>
<dbReference type="OrthoDB" id="839726at2"/>
<evidence type="ECO:0000313" key="2">
    <source>
        <dbReference type="Proteomes" id="UP000199448"/>
    </source>
</evidence>
<dbReference type="RefSeq" id="WP_093111558.1">
    <property type="nucleotide sequence ID" value="NZ_FNGG01000001.1"/>
</dbReference>
<dbReference type="EMBL" id="FNUG01000001">
    <property type="protein sequence ID" value="SEE46542.1"/>
    <property type="molecule type" value="Genomic_DNA"/>
</dbReference>
<evidence type="ECO:0000313" key="1">
    <source>
        <dbReference type="EMBL" id="SEE46542.1"/>
    </source>
</evidence>
<accession>A0A1H5J239</accession>
<gene>
    <name evidence="1" type="ORF">SAMN04488034_101601</name>
</gene>